<organism evidence="4 5">
    <name type="scientific">Lithohypha guttulata</name>
    <dbReference type="NCBI Taxonomy" id="1690604"/>
    <lineage>
        <taxon>Eukaryota</taxon>
        <taxon>Fungi</taxon>
        <taxon>Dikarya</taxon>
        <taxon>Ascomycota</taxon>
        <taxon>Pezizomycotina</taxon>
        <taxon>Eurotiomycetes</taxon>
        <taxon>Chaetothyriomycetidae</taxon>
        <taxon>Chaetothyriales</taxon>
        <taxon>Trichomeriaceae</taxon>
        <taxon>Lithohypha</taxon>
    </lineage>
</organism>
<gene>
    <name evidence="4" type="ORF">LTR05_007919</name>
</gene>
<dbReference type="InterPro" id="IPR003697">
    <property type="entry name" value="Maf-like"/>
</dbReference>
<keyword evidence="2" id="KW-0378">Hydrolase</keyword>
<dbReference type="PANTHER" id="PTHR43213:SF5">
    <property type="entry name" value="BIFUNCTIONAL DTTP_UTP PYROPHOSPHATASE_METHYLTRANSFERASE PROTEIN-RELATED"/>
    <property type="match status" value="1"/>
</dbReference>
<dbReference type="EMBL" id="JAVRRJ010000009">
    <property type="protein sequence ID" value="KAK5081782.1"/>
    <property type="molecule type" value="Genomic_DNA"/>
</dbReference>
<keyword evidence="5" id="KW-1185">Reference proteome</keyword>
<reference evidence="4 5" key="1">
    <citation type="submission" date="2023-08" db="EMBL/GenBank/DDBJ databases">
        <title>Black Yeasts Isolated from many extreme environments.</title>
        <authorList>
            <person name="Coleine C."/>
            <person name="Stajich J.E."/>
            <person name="Selbmann L."/>
        </authorList>
    </citation>
    <scope>NUCLEOTIDE SEQUENCE [LARGE SCALE GENOMIC DNA]</scope>
    <source>
        <strain evidence="4 5">CCFEE 5910</strain>
    </source>
</reference>
<evidence type="ECO:0000313" key="4">
    <source>
        <dbReference type="EMBL" id="KAK5081782.1"/>
    </source>
</evidence>
<dbReference type="HAMAP" id="MF_00528">
    <property type="entry name" value="Maf"/>
    <property type="match status" value="1"/>
</dbReference>
<dbReference type="InterPro" id="IPR029001">
    <property type="entry name" value="ITPase-like_fam"/>
</dbReference>
<dbReference type="Gene3D" id="3.90.950.10">
    <property type="match status" value="1"/>
</dbReference>
<dbReference type="PANTHER" id="PTHR43213">
    <property type="entry name" value="BIFUNCTIONAL DTTP/UTP PYROPHOSPHATASE/METHYLTRANSFERASE PROTEIN-RELATED"/>
    <property type="match status" value="1"/>
</dbReference>
<evidence type="ECO:0000313" key="5">
    <source>
        <dbReference type="Proteomes" id="UP001309876"/>
    </source>
</evidence>
<dbReference type="Pfam" id="PF02545">
    <property type="entry name" value="Maf"/>
    <property type="match status" value="1"/>
</dbReference>
<proteinExistence type="inferred from homology"/>
<dbReference type="Proteomes" id="UP001309876">
    <property type="component" value="Unassembled WGS sequence"/>
</dbReference>
<evidence type="ECO:0000256" key="1">
    <source>
        <dbReference type="ARBA" id="ARBA00001968"/>
    </source>
</evidence>
<dbReference type="NCBIfam" id="TIGR00172">
    <property type="entry name" value="maf"/>
    <property type="match status" value="1"/>
</dbReference>
<protein>
    <submittedName>
        <fullName evidence="4">Uncharacterized protein</fullName>
    </submittedName>
</protein>
<feature type="compositionally biased region" description="Pro residues" evidence="3">
    <location>
        <begin position="28"/>
        <end position="39"/>
    </location>
</feature>
<dbReference type="SUPFAM" id="SSF52972">
    <property type="entry name" value="ITPase-like"/>
    <property type="match status" value="1"/>
</dbReference>
<dbReference type="AlphaFoldDB" id="A0AAN7SUF4"/>
<comment type="caution">
    <text evidence="4">The sequence shown here is derived from an EMBL/GenBank/DDBJ whole genome shotgun (WGS) entry which is preliminary data.</text>
</comment>
<dbReference type="CDD" id="cd00555">
    <property type="entry name" value="Maf"/>
    <property type="match status" value="1"/>
</dbReference>
<comment type="cofactor">
    <cofactor evidence="1">
        <name>a divalent metal cation</name>
        <dbReference type="ChEBI" id="CHEBI:60240"/>
    </cofactor>
</comment>
<name>A0AAN7SUF4_9EURO</name>
<feature type="region of interest" description="Disordered" evidence="3">
    <location>
        <begin position="1"/>
        <end position="39"/>
    </location>
</feature>
<evidence type="ECO:0000256" key="3">
    <source>
        <dbReference type="SAM" id="MobiDB-lite"/>
    </source>
</evidence>
<accession>A0AAN7SUF4</accession>
<evidence type="ECO:0000256" key="2">
    <source>
        <dbReference type="ARBA" id="ARBA00022801"/>
    </source>
</evidence>
<dbReference type="GO" id="GO:0047429">
    <property type="term" value="F:nucleoside triphosphate diphosphatase activity"/>
    <property type="evidence" value="ECO:0007669"/>
    <property type="project" value="InterPro"/>
</dbReference>
<sequence length="281" mass="30627">MSEKRLISLGDEPTDAPPSYEAAAVPAQNPPPPRRLARPPPLELPALLLLRDKRVILASQSPRRKQLLGQIGLTNLEVIPSNFEENLPKDDSPFEYVLATATGKALAVYEQEVDNVEKGDPGIIIAADTVVVSAMGEILEKPRSEAHHIAMLKGLRDTGPHRVYTAVVCMTPLESARDPGYAIERAWEETVVKFDTSISDDLLLAYVRTREGADKAGGYGIQGTGAVLVDRIEGSFDNVVGLPLRTTLKLIEKVMAKADDDDVLNGEALEEAEREEDEDLL</sequence>